<dbReference type="GO" id="GO:0006633">
    <property type="term" value="P:fatty acid biosynthetic process"/>
    <property type="evidence" value="ECO:0007669"/>
    <property type="project" value="UniProtKB-KW"/>
</dbReference>
<dbReference type="AlphaFoldDB" id="A0A556RVS6"/>
<keyword evidence="4" id="KW-0276">Fatty acid metabolism</keyword>
<protein>
    <submittedName>
        <fullName evidence="5">DUF479 domain-containing protein</fullName>
    </submittedName>
</protein>
<dbReference type="RefSeq" id="WP_144093193.1">
    <property type="nucleotide sequence ID" value="NZ_VMHM01000019.1"/>
</dbReference>
<dbReference type="GO" id="GO:0008770">
    <property type="term" value="F:[acyl-carrier-protein] phosphodiesterase activity"/>
    <property type="evidence" value="ECO:0007669"/>
    <property type="project" value="InterPro"/>
</dbReference>
<comment type="caution">
    <text evidence="5">The sequence shown here is derived from an EMBL/GenBank/DDBJ whole genome shotgun (WGS) entry which is preliminary data.</text>
</comment>
<keyword evidence="1" id="KW-0444">Lipid biosynthesis</keyword>
<keyword evidence="4" id="KW-0275">Fatty acid biosynthesis</keyword>
<evidence type="ECO:0000256" key="3">
    <source>
        <dbReference type="ARBA" id="ARBA00023098"/>
    </source>
</evidence>
<dbReference type="PIRSF" id="PIRSF011489">
    <property type="entry name" value="DUF479"/>
    <property type="match status" value="1"/>
</dbReference>
<dbReference type="EMBL" id="VMHM01000019">
    <property type="protein sequence ID" value="TSJ92991.1"/>
    <property type="molecule type" value="Genomic_DNA"/>
</dbReference>
<dbReference type="Pfam" id="PF04336">
    <property type="entry name" value="ACP_PD"/>
    <property type="match status" value="1"/>
</dbReference>
<keyword evidence="3" id="KW-0443">Lipid metabolism</keyword>
<dbReference type="PANTHER" id="PTHR38764:SF1">
    <property type="entry name" value="ACYL CARRIER PROTEIN PHOSPHODIESTERASE"/>
    <property type="match status" value="1"/>
</dbReference>
<accession>A0A556RVS6</accession>
<dbReference type="Proteomes" id="UP000319483">
    <property type="component" value="Unassembled WGS sequence"/>
</dbReference>
<evidence type="ECO:0000256" key="1">
    <source>
        <dbReference type="ARBA" id="ARBA00022516"/>
    </source>
</evidence>
<proteinExistence type="predicted"/>
<dbReference type="InterPro" id="IPR007431">
    <property type="entry name" value="ACP_PD"/>
</dbReference>
<gene>
    <name evidence="5" type="ORF">FPQ15_12805</name>
</gene>
<evidence type="ECO:0000313" key="5">
    <source>
        <dbReference type="EMBL" id="TSJ92991.1"/>
    </source>
</evidence>
<dbReference type="PANTHER" id="PTHR38764">
    <property type="entry name" value="ACYL CARRIER PROTEIN PHOSPHODIESTERASE"/>
    <property type="match status" value="1"/>
</dbReference>
<evidence type="ECO:0000313" key="6">
    <source>
        <dbReference type="Proteomes" id="UP000319483"/>
    </source>
</evidence>
<evidence type="ECO:0000256" key="2">
    <source>
        <dbReference type="ARBA" id="ARBA00022801"/>
    </source>
</evidence>
<keyword evidence="2" id="KW-0378">Hydrolase</keyword>
<evidence type="ECO:0000256" key="4">
    <source>
        <dbReference type="ARBA" id="ARBA00023160"/>
    </source>
</evidence>
<sequence length="195" mass="22595">MNILAHLHLASLASSSLIGNTVADFVKGDPYLTYTDDIADGIMLHRKIDSMTDNLPEVKQAKLLFRQTHRRVASIALDIVWDHFLSKQWLTFGVMGTVSEFNQYTKQQIQPFITQYPIDYQNFMQAMWQGEWLENYASIDFVEKVLNGMAKRRPKLFLLKENIIDIQQNYSELKALFAVLYPKIRTSVLLSKFTL</sequence>
<organism evidence="5 6">
    <name type="scientific">Gilliamella apicola</name>
    <dbReference type="NCBI Taxonomy" id="1196095"/>
    <lineage>
        <taxon>Bacteria</taxon>
        <taxon>Pseudomonadati</taxon>
        <taxon>Pseudomonadota</taxon>
        <taxon>Gammaproteobacteria</taxon>
        <taxon>Orbales</taxon>
        <taxon>Orbaceae</taxon>
        <taxon>Gilliamella</taxon>
    </lineage>
</organism>
<reference evidence="5 6" key="1">
    <citation type="submission" date="2019-07" db="EMBL/GenBank/DDBJ databases">
        <title>Gilliamella genomes.</title>
        <authorList>
            <person name="Zheng H."/>
        </authorList>
    </citation>
    <scope>NUCLEOTIDE SEQUENCE [LARGE SCALE GENOMIC DNA]</scope>
    <source>
        <strain evidence="5 6">W8127</strain>
    </source>
</reference>
<name>A0A556RVS6_9GAMM</name>